<evidence type="ECO:0000313" key="3">
    <source>
        <dbReference type="Proteomes" id="UP000219901"/>
    </source>
</evidence>
<feature type="region of interest" description="Disordered" evidence="1">
    <location>
        <begin position="215"/>
        <end position="267"/>
    </location>
</feature>
<dbReference type="EMBL" id="NMTV01000045">
    <property type="protein sequence ID" value="PDX72633.1"/>
    <property type="molecule type" value="Genomic_DNA"/>
</dbReference>
<protein>
    <recommendedName>
        <fullName evidence="4">ParB/Sulfiredoxin domain-containing protein</fullName>
    </recommendedName>
</protein>
<reference evidence="2 3" key="1">
    <citation type="journal article" date="2017" name="Front. Microbiol.">
        <title>New Insights into the Diversity of the Genus Faecalibacterium.</title>
        <authorList>
            <person name="Benevides L."/>
            <person name="Burman S."/>
            <person name="Martin R."/>
            <person name="Robert V."/>
            <person name="Thomas M."/>
            <person name="Miquel S."/>
            <person name="Chain F."/>
            <person name="Sokol H."/>
            <person name="Bermudez-Humaran L.G."/>
            <person name="Morrison M."/>
            <person name="Langella P."/>
            <person name="Azevedo V.A."/>
            <person name="Chatel J.M."/>
            <person name="Soares S."/>
        </authorList>
    </citation>
    <scope>NUCLEOTIDE SEQUENCE [LARGE SCALE GENOMIC DNA]</scope>
    <source>
        <strain evidence="2 3">CNCM I 4546</strain>
    </source>
</reference>
<dbReference type="RefSeq" id="WP_097783137.1">
    <property type="nucleotide sequence ID" value="NZ_NMTV01000045.1"/>
</dbReference>
<accession>A0A2A7A0P9</accession>
<name>A0A2A7A0P9_9FIRM</name>
<comment type="caution">
    <text evidence="2">The sequence shown here is derived from an EMBL/GenBank/DDBJ whole genome shotgun (WGS) entry which is preliminary data.</text>
</comment>
<dbReference type="InterPro" id="IPR036086">
    <property type="entry name" value="ParB/Sulfiredoxin_sf"/>
</dbReference>
<evidence type="ECO:0008006" key="4">
    <source>
        <dbReference type="Google" id="ProtNLM"/>
    </source>
</evidence>
<dbReference type="SUPFAM" id="SSF110849">
    <property type="entry name" value="ParB/Sulfiredoxin"/>
    <property type="match status" value="1"/>
</dbReference>
<feature type="compositionally biased region" description="Acidic residues" evidence="1">
    <location>
        <begin position="243"/>
        <end position="253"/>
    </location>
</feature>
<evidence type="ECO:0000256" key="1">
    <source>
        <dbReference type="SAM" id="MobiDB-lite"/>
    </source>
</evidence>
<dbReference type="Gene3D" id="3.90.1530.10">
    <property type="entry name" value="Conserved hypothetical protein from pyrococcus furiosus pfu- 392566-001, ParB domain"/>
    <property type="match status" value="1"/>
</dbReference>
<evidence type="ECO:0000313" key="2">
    <source>
        <dbReference type="EMBL" id="PDX72633.1"/>
    </source>
</evidence>
<organism evidence="2 3">
    <name type="scientific">Faecalibacterium prausnitzii</name>
    <dbReference type="NCBI Taxonomy" id="853"/>
    <lineage>
        <taxon>Bacteria</taxon>
        <taxon>Bacillati</taxon>
        <taxon>Bacillota</taxon>
        <taxon>Clostridia</taxon>
        <taxon>Eubacteriales</taxon>
        <taxon>Oscillospiraceae</taxon>
        <taxon>Faecalibacterium</taxon>
    </lineage>
</organism>
<dbReference type="AlphaFoldDB" id="A0A2A7A0P9"/>
<gene>
    <name evidence="2" type="ORF">CGS55_07600</name>
</gene>
<sequence length="355" mass="39920">MMNLNALKIDPEFQGKIPPLTFEELNQLEANILRDGRIINPIIVWQGLIVDGHNRYTIAKKHPEIPFTVHEKEFASRYEAIIWICKNQLGRRNLTPEQKKYLVGKQYEAEKSSHGEIRKESHDENGRFHRSYQIDNSGDVKKTCDRIAAENNMSGISVIRAESFAKGIDAAEEAVPGTRQKVLSGEVKPTAAEIASVARAPPEERPALVAEICKSKEQKPPKPPAKKQKAPPAVAAPLPDVSTFDEEAPDEEPTSTPAPSEPIFPQKENEPLKVDRQQILEIANNRYHVKQLANGAAMLCEVSGAANSMMRRWESVFREYPDILSDAENRASVGRTIQKLRDYLKNLEDKMEELL</sequence>
<proteinExistence type="predicted"/>
<feature type="compositionally biased region" description="Low complexity" evidence="1">
    <location>
        <begin position="230"/>
        <end position="239"/>
    </location>
</feature>
<dbReference type="Proteomes" id="UP000219901">
    <property type="component" value="Unassembled WGS sequence"/>
</dbReference>